<dbReference type="Proteomes" id="UP001197741">
    <property type="component" value="Unassembled WGS sequence"/>
</dbReference>
<dbReference type="RefSeq" id="WP_022293830.1">
    <property type="nucleotide sequence ID" value="NZ_JAAILW010000044.1"/>
</dbReference>
<feature type="transmembrane region" description="Helical" evidence="1">
    <location>
        <begin position="226"/>
        <end position="250"/>
    </location>
</feature>
<sequence length="281" mass="31301">MTPYYASLNTDIARLSVETVETKALENAIAGQGYIQSYAQNGNPPATPQEQNERMQYVTQVALERYGNTYNTADFNKYVLYLYMSHYIDNPNYTKESPGFDNIYAYVITSDDITAYENFIAQSKFSMFSTNLVNFMDEFKSAVNNSSDILTAVDEGKVISINTANAIYGLSTFDPEKTASRAKLIVTSFKDHYESTASVNELLNAMYVDLEPEDVSQQYIDACVTGFLGVLAGTTLFGFGMSISLCYYNVYANLYDKAKLTALHYSLSGRVAIRLDELIGG</sequence>
<dbReference type="Proteomes" id="UP001212823">
    <property type="component" value="Unassembled WGS sequence"/>
</dbReference>
<dbReference type="AlphaFoldDB" id="A0AAP3Q532"/>
<reference evidence="2" key="1">
    <citation type="submission" date="2021-10" db="EMBL/GenBank/DDBJ databases">
        <title>Collection of gut derived symbiotic bacterial strains cultured from healthy donors.</title>
        <authorList>
            <person name="Lin H."/>
            <person name="Littmann E."/>
            <person name="Kohout C."/>
            <person name="Pamer E.G."/>
        </authorList>
    </citation>
    <scope>NUCLEOTIDE SEQUENCE</scope>
    <source>
        <strain evidence="2">DFI.7.28A</strain>
    </source>
</reference>
<gene>
    <name evidence="2" type="ORF">LIZ82_07155</name>
    <name evidence="3" type="ORF">PNE45_14320</name>
</gene>
<evidence type="ECO:0000256" key="1">
    <source>
        <dbReference type="SAM" id="Phobius"/>
    </source>
</evidence>
<evidence type="ECO:0000313" key="3">
    <source>
        <dbReference type="EMBL" id="MDB8019186.1"/>
    </source>
</evidence>
<accession>A0AAP3Q532</accession>
<organism evidence="3 4">
    <name type="scientific">Agathobacter rectalis</name>
    <dbReference type="NCBI Taxonomy" id="39491"/>
    <lineage>
        <taxon>Bacteria</taxon>
        <taxon>Bacillati</taxon>
        <taxon>Bacillota</taxon>
        <taxon>Clostridia</taxon>
        <taxon>Lachnospirales</taxon>
        <taxon>Lachnospiraceae</taxon>
        <taxon>Agathobacter</taxon>
    </lineage>
</organism>
<name>A0AAP3Q532_9FIRM</name>
<keyword evidence="1" id="KW-0472">Membrane</keyword>
<keyword evidence="1" id="KW-1133">Transmembrane helix</keyword>
<evidence type="ECO:0000313" key="4">
    <source>
        <dbReference type="Proteomes" id="UP001212823"/>
    </source>
</evidence>
<dbReference type="EMBL" id="JAJCJQ010000007">
    <property type="protein sequence ID" value="MCB6960667.1"/>
    <property type="molecule type" value="Genomic_DNA"/>
</dbReference>
<protein>
    <submittedName>
        <fullName evidence="3">Uncharacterized protein</fullName>
    </submittedName>
</protein>
<reference evidence="3" key="2">
    <citation type="submission" date="2023-01" db="EMBL/GenBank/DDBJ databases">
        <title>Human gut microbiome strain richness.</title>
        <authorList>
            <person name="Chen-Liaw A."/>
        </authorList>
    </citation>
    <scope>NUCLEOTIDE SEQUENCE</scope>
    <source>
        <strain evidence="3">1001283st1_D2_1001283B150209_150212</strain>
    </source>
</reference>
<comment type="caution">
    <text evidence="3">The sequence shown here is derived from an EMBL/GenBank/DDBJ whole genome shotgun (WGS) entry which is preliminary data.</text>
</comment>
<evidence type="ECO:0000313" key="2">
    <source>
        <dbReference type="EMBL" id="MCB6960667.1"/>
    </source>
</evidence>
<proteinExistence type="predicted"/>
<keyword evidence="1" id="KW-0812">Transmembrane</keyword>
<dbReference type="EMBL" id="JAQLYE010000038">
    <property type="protein sequence ID" value="MDB8019186.1"/>
    <property type="molecule type" value="Genomic_DNA"/>
</dbReference>